<gene>
    <name evidence="2" type="ORF">M9Y10_018928</name>
</gene>
<keyword evidence="3" id="KW-1185">Reference proteome</keyword>
<dbReference type="EMBL" id="JAPFFF010000027">
    <property type="protein sequence ID" value="KAK8847890.1"/>
    <property type="molecule type" value="Genomic_DNA"/>
</dbReference>
<evidence type="ECO:0000313" key="2">
    <source>
        <dbReference type="EMBL" id="KAK8847890.1"/>
    </source>
</evidence>
<feature type="region of interest" description="Disordered" evidence="1">
    <location>
        <begin position="192"/>
        <end position="333"/>
    </location>
</feature>
<dbReference type="Gene3D" id="2.130.10.10">
    <property type="entry name" value="YVTN repeat-like/Quinoprotein amine dehydrogenase"/>
    <property type="match status" value="1"/>
</dbReference>
<name>A0ABR2HJ43_9EUKA</name>
<protein>
    <submittedName>
        <fullName evidence="2">Uncharacterized protein</fullName>
    </submittedName>
</protein>
<dbReference type="Proteomes" id="UP001470230">
    <property type="component" value="Unassembled WGS sequence"/>
</dbReference>
<feature type="compositionally biased region" description="Polar residues" evidence="1">
    <location>
        <begin position="231"/>
        <end position="255"/>
    </location>
</feature>
<sequence length="961" mass="110071">MPNIPSWSKKEPELEILYQYYFLFIFDRDIAKKKGLPWKKCRQPRVIQCYAELQNIWKMNALMPRLQKQVSDFFNNSNKPLDDKYIQILQKKNIIIPSANIKLYLPQITDDKLNTDPPPSNLPDDANPLFKLISDFYIPTTKGIFYIRYTPLPDNLDPFRDENQILHQPINPGVQPLGVNLLNPQLPYQPYSISSTPPMAQPPIQTVNQPYSVASQPPQLIPSDQPPKDNFTLSTEPSLTPQPSESPQTPNNSYISHSESPLPPQPSESRTNSNLISSESPIISPPQLSVISSEKAAESPNEQPPEYRSQPSREISEGVPYYPSENASDPPSSTSISFLNFLSTGYDRSSEHYNFILSSTLGGTSEKSSISRPKLRSSTDVRIERKPDEKLTKESLYDRLPKPESIDVSLPILKDILGNALGKCYSSLHLSKDIFKQDDEMAIRKDGDLLDFETETEKRFMSIIHLYDHLPDKKVESGDIFCPVVMIPISFTEGSFKSPLLSTNFSSVNLSSDPNEGTPMRMIKLPETMNRNDTEKEVENESFKVPIRLNTSFKFMLYTKMKPLRPFHLNEKLLSFYTFEFVDSDFISYRFPNVLLSTMVSFNLVISTSENDVTKMNEFQFCHPAFVYFSEAKRSHILQLKEMAIEIQFNKVDSMIFDRRDNSNKIFIFGDSKVEEFTIFGLDEYIRNTFKENMHPINWNYKEDQDYSKEREMIQIQKTKTYQFNSDSKLNDLSNLNDDSKNSALAVLDDQIVLGYGDSLFAWKLENENELKIVKVENFERINCLKVISNAPNNSYLSVGSSEYPVIYIYNKEFELLRRLISHTKGITSLCNFGLSLFSASADSNVRDWNVVEGVSMMQIKTQTEEVSAIGIGTFCGQLFVFTAGDNNTLKCWSVECKSLLFKVQIEENYVPKEIIFQSFYNDLKGGDAARLIILSESAQKIDKNTEKVKKDIQFQVFEFN</sequence>
<dbReference type="InterPro" id="IPR036322">
    <property type="entry name" value="WD40_repeat_dom_sf"/>
</dbReference>
<reference evidence="2 3" key="1">
    <citation type="submission" date="2024-04" db="EMBL/GenBank/DDBJ databases">
        <title>Tritrichomonas musculus Genome.</title>
        <authorList>
            <person name="Alves-Ferreira E."/>
            <person name="Grigg M."/>
            <person name="Lorenzi H."/>
            <person name="Galac M."/>
        </authorList>
    </citation>
    <scope>NUCLEOTIDE SEQUENCE [LARGE SCALE GENOMIC DNA]</scope>
    <source>
        <strain evidence="2 3">EAF2021</strain>
    </source>
</reference>
<organism evidence="2 3">
    <name type="scientific">Tritrichomonas musculus</name>
    <dbReference type="NCBI Taxonomy" id="1915356"/>
    <lineage>
        <taxon>Eukaryota</taxon>
        <taxon>Metamonada</taxon>
        <taxon>Parabasalia</taxon>
        <taxon>Tritrichomonadida</taxon>
        <taxon>Tritrichomonadidae</taxon>
        <taxon>Tritrichomonas</taxon>
    </lineage>
</organism>
<proteinExistence type="predicted"/>
<dbReference type="SUPFAM" id="SSF50978">
    <property type="entry name" value="WD40 repeat-like"/>
    <property type="match status" value="1"/>
</dbReference>
<dbReference type="InterPro" id="IPR015943">
    <property type="entry name" value="WD40/YVTN_repeat-like_dom_sf"/>
</dbReference>
<feature type="compositionally biased region" description="Low complexity" evidence="1">
    <location>
        <begin position="267"/>
        <end position="289"/>
    </location>
</feature>
<comment type="caution">
    <text evidence="2">The sequence shown here is derived from an EMBL/GenBank/DDBJ whole genome shotgun (WGS) entry which is preliminary data.</text>
</comment>
<evidence type="ECO:0000313" key="3">
    <source>
        <dbReference type="Proteomes" id="UP001470230"/>
    </source>
</evidence>
<accession>A0ABR2HJ43</accession>
<feature type="compositionally biased region" description="Polar residues" evidence="1">
    <location>
        <begin position="192"/>
        <end position="218"/>
    </location>
</feature>
<evidence type="ECO:0000256" key="1">
    <source>
        <dbReference type="SAM" id="MobiDB-lite"/>
    </source>
</evidence>